<dbReference type="STRING" id="105231.A0A1Y1IRT1"/>
<dbReference type="InterPro" id="IPR051620">
    <property type="entry name" value="ORF904-like_C"/>
</dbReference>
<dbReference type="AlphaFoldDB" id="A0A1Y1IRT1"/>
<feature type="non-terminal residue" evidence="3">
    <location>
        <position position="394"/>
    </location>
</feature>
<reference evidence="3 4" key="1">
    <citation type="journal article" date="2014" name="Nat. Commun.">
        <title>Klebsormidium flaccidum genome reveals primary factors for plant terrestrial adaptation.</title>
        <authorList>
            <person name="Hori K."/>
            <person name="Maruyama F."/>
            <person name="Fujisawa T."/>
            <person name="Togashi T."/>
            <person name="Yamamoto N."/>
            <person name="Seo M."/>
            <person name="Sato S."/>
            <person name="Yamada T."/>
            <person name="Mori H."/>
            <person name="Tajima N."/>
            <person name="Moriyama T."/>
            <person name="Ikeuchi M."/>
            <person name="Watanabe M."/>
            <person name="Wada H."/>
            <person name="Kobayashi K."/>
            <person name="Saito M."/>
            <person name="Masuda T."/>
            <person name="Sasaki-Sekimoto Y."/>
            <person name="Mashiguchi K."/>
            <person name="Awai K."/>
            <person name="Shimojima M."/>
            <person name="Masuda S."/>
            <person name="Iwai M."/>
            <person name="Nobusawa T."/>
            <person name="Narise T."/>
            <person name="Kondo S."/>
            <person name="Saito H."/>
            <person name="Sato R."/>
            <person name="Murakawa M."/>
            <person name="Ihara Y."/>
            <person name="Oshima-Yamada Y."/>
            <person name="Ohtaka K."/>
            <person name="Satoh M."/>
            <person name="Sonobe K."/>
            <person name="Ishii M."/>
            <person name="Ohtani R."/>
            <person name="Kanamori-Sato M."/>
            <person name="Honoki R."/>
            <person name="Miyazaki D."/>
            <person name="Mochizuki H."/>
            <person name="Umetsu J."/>
            <person name="Higashi K."/>
            <person name="Shibata D."/>
            <person name="Kamiya Y."/>
            <person name="Sato N."/>
            <person name="Nakamura Y."/>
            <person name="Tabata S."/>
            <person name="Ida S."/>
            <person name="Kurokawa K."/>
            <person name="Ohta H."/>
        </authorList>
    </citation>
    <scope>NUCLEOTIDE SEQUENCE [LARGE SCALE GENOMIC DNA]</scope>
    <source>
        <strain evidence="3 4">NIES-2285</strain>
    </source>
</reference>
<evidence type="ECO:0000313" key="3">
    <source>
        <dbReference type="EMBL" id="GAQ93605.1"/>
    </source>
</evidence>
<dbReference type="Pfam" id="PF08706">
    <property type="entry name" value="D5_N"/>
    <property type="match status" value="1"/>
</dbReference>
<protein>
    <recommendedName>
        <fullName evidence="2">Bacteriophage/plasmid primase P4 C-terminal domain-containing protein</fullName>
    </recommendedName>
</protein>
<dbReference type="PANTHER" id="PTHR35372">
    <property type="entry name" value="ATP BINDING PROTEIN-RELATED"/>
    <property type="match status" value="1"/>
</dbReference>
<keyword evidence="4" id="KW-1185">Reference proteome</keyword>
<evidence type="ECO:0000259" key="2">
    <source>
        <dbReference type="SMART" id="SM00885"/>
    </source>
</evidence>
<evidence type="ECO:0000256" key="1">
    <source>
        <dbReference type="ARBA" id="ARBA00022801"/>
    </source>
</evidence>
<feature type="domain" description="Bacteriophage/plasmid primase P4 C-terminal" evidence="2">
    <location>
        <begin position="148"/>
        <end position="314"/>
    </location>
</feature>
<dbReference type="GO" id="GO:0016787">
    <property type="term" value="F:hydrolase activity"/>
    <property type="evidence" value="ECO:0007669"/>
    <property type="project" value="UniProtKB-KW"/>
</dbReference>
<dbReference type="OMA" id="HHDGHNN"/>
<gene>
    <name evidence="3" type="ORF">KFL_017010010</name>
</gene>
<proteinExistence type="predicted"/>
<dbReference type="Proteomes" id="UP000054558">
    <property type="component" value="Unassembled WGS sequence"/>
</dbReference>
<feature type="non-terminal residue" evidence="3">
    <location>
        <position position="1"/>
    </location>
</feature>
<accession>A0A1Y1IRT1</accession>
<evidence type="ECO:0000313" key="4">
    <source>
        <dbReference type="Proteomes" id="UP000054558"/>
    </source>
</evidence>
<keyword evidence="1" id="KW-0378">Hydrolase</keyword>
<sequence length="394" mass="44066">GSQTVPFGPPRPVEGPQPTLPTAVLERVKACVAATGDTASRFDRLKMGDSGPIYVFRVAGPRGCPYGNHHDGHNNFSVLVRKRDLLYCCNSSECQGVRPLLKIGELTRSEAVTGGETRAFSADDVSAINGLHKTFVDAWAFEGDVGGSKIVAEMYASCSRLRFDGESWWYWNGRRFVRDEKSAFYVKNVLINQLRTVYARVRDEWKASIERTTDEKEQEALTEQLKRLRTYNNSREITSTLELLRGELVDFVFAQQLDADPDILNVKNGVLLLRTGELDVHRPQYFCSKITETDFMGMEYPTPRMDAFIGDIFNHDAELVDYVRKLFGYALNGHTREEVFVLLLGKGGNGKGALKEMLQAVAGDYYGTMSKDAVVTAPGQRAPSKNAPTNYLYE</sequence>
<dbReference type="InterPro" id="IPR014818">
    <property type="entry name" value="Phage/plasmid_primase_P4_C"/>
</dbReference>
<dbReference type="OrthoDB" id="2375545at2759"/>
<dbReference type="SMART" id="SM00885">
    <property type="entry name" value="D5_N"/>
    <property type="match status" value="1"/>
</dbReference>
<name>A0A1Y1IRT1_KLENI</name>
<dbReference type="PANTHER" id="PTHR35372:SF2">
    <property type="entry name" value="SF3 HELICASE DOMAIN-CONTAINING PROTEIN"/>
    <property type="match status" value="1"/>
</dbReference>
<organism evidence="3 4">
    <name type="scientific">Klebsormidium nitens</name>
    <name type="common">Green alga</name>
    <name type="synonym">Ulothrix nitens</name>
    <dbReference type="NCBI Taxonomy" id="105231"/>
    <lineage>
        <taxon>Eukaryota</taxon>
        <taxon>Viridiplantae</taxon>
        <taxon>Streptophyta</taxon>
        <taxon>Klebsormidiophyceae</taxon>
        <taxon>Klebsormidiales</taxon>
        <taxon>Klebsormidiaceae</taxon>
        <taxon>Klebsormidium</taxon>
    </lineage>
</organism>
<dbReference type="EMBL" id="DF238650">
    <property type="protein sequence ID" value="GAQ93605.1"/>
    <property type="molecule type" value="Genomic_DNA"/>
</dbReference>